<keyword evidence="3" id="KW-1003">Cell membrane</keyword>
<proteinExistence type="predicted"/>
<feature type="transmembrane region" description="Helical" evidence="7">
    <location>
        <begin position="321"/>
        <end position="340"/>
    </location>
</feature>
<dbReference type="Gene3D" id="3.40.50.720">
    <property type="entry name" value="NAD(P)-binding Rossmann-like Domain"/>
    <property type="match status" value="1"/>
</dbReference>
<evidence type="ECO:0000256" key="4">
    <source>
        <dbReference type="ARBA" id="ARBA00022692"/>
    </source>
</evidence>
<gene>
    <name evidence="9" type="ORF">BSOLF_1634</name>
</gene>
<dbReference type="AlphaFoldDB" id="A0A2R6XZ31"/>
<dbReference type="PRINTS" id="PR00081">
    <property type="entry name" value="GDHRDH"/>
</dbReference>
<dbReference type="PROSITE" id="PS50850">
    <property type="entry name" value="MFS"/>
    <property type="match status" value="1"/>
</dbReference>
<feature type="transmembrane region" description="Helical" evidence="7">
    <location>
        <begin position="234"/>
        <end position="255"/>
    </location>
</feature>
<feature type="transmembrane region" description="Helical" evidence="7">
    <location>
        <begin position="425"/>
        <end position="443"/>
    </location>
</feature>
<feature type="transmembrane region" description="Helical" evidence="7">
    <location>
        <begin position="173"/>
        <end position="198"/>
    </location>
</feature>
<dbReference type="CDD" id="cd05233">
    <property type="entry name" value="SDR_c"/>
    <property type="match status" value="1"/>
</dbReference>
<evidence type="ECO:0000256" key="5">
    <source>
        <dbReference type="ARBA" id="ARBA00022989"/>
    </source>
</evidence>
<dbReference type="Pfam" id="PF07690">
    <property type="entry name" value="MFS_1"/>
    <property type="match status" value="1"/>
</dbReference>
<keyword evidence="2" id="KW-0813">Transport</keyword>
<keyword evidence="5 7" id="KW-1133">Transmembrane helix</keyword>
<evidence type="ECO:0000256" key="6">
    <source>
        <dbReference type="ARBA" id="ARBA00023136"/>
    </source>
</evidence>
<feature type="transmembrane region" description="Helical" evidence="7">
    <location>
        <begin position="106"/>
        <end position="130"/>
    </location>
</feature>
<protein>
    <submittedName>
        <fullName evidence="9">3-oxoacyl-[acyl-carrier protein] reductase</fullName>
    </submittedName>
</protein>
<dbReference type="InterPro" id="IPR002347">
    <property type="entry name" value="SDR_fam"/>
</dbReference>
<evidence type="ECO:0000256" key="2">
    <source>
        <dbReference type="ARBA" id="ARBA00022448"/>
    </source>
</evidence>
<dbReference type="SUPFAM" id="SSF51735">
    <property type="entry name" value="NAD(P)-binding Rossmann-fold domains"/>
    <property type="match status" value="1"/>
</dbReference>
<evidence type="ECO:0000313" key="10">
    <source>
        <dbReference type="Proteomes" id="UP000244338"/>
    </source>
</evidence>
<dbReference type="Gene3D" id="1.20.1720.10">
    <property type="entry name" value="Multidrug resistance protein D"/>
    <property type="match status" value="1"/>
</dbReference>
<dbReference type="InterPro" id="IPR036291">
    <property type="entry name" value="NAD(P)-bd_dom_sf"/>
</dbReference>
<dbReference type="CDD" id="cd17321">
    <property type="entry name" value="MFS_MMR_MDR_like"/>
    <property type="match status" value="1"/>
</dbReference>
<sequence>MPAPPIPAYSATKAAVTNLTKSLAEELGPKGIRVNAVAPGPTRTAMWEGVPADWHELAASFGITLGRFAEPQEVAHLVVFLASDQASMITGANYVIDGGLVKTIHVLFFLCAAQLTILLDTSIVHVALPAIQADNHIPIHQLQWVAAAYAQSFGGFLLLGGRMGDLFGRRRMLMADMALFTAASAVGGLASGIGLLIAARALQGLGAAIIAPAVLSLVAMVFPEGEERNRALGVLGTVSAAGFTVGLILGGTLTGALGWRWVFYVNIPIGILVFALAPRLLPESERLRQTVDVPGSVVGTAGITLLVYACTTAGTSGLFSLRTWSFFLLALFLLLAFLFIESRTGNPLIPLEIFRNRTFAGALMAGGVFGSVMGPTIFMLTLYLQNVLGFGPLATGFAFLPQEITVLVSANLIGRYVSRVGVKTVLAGGMLGLGAGVLMLARISTEGSYWNAVLPGMMLIGFGVSCVIVAGAVAATAGIAPQEQGLASGLWNTAPQIGAALGLAVLVTVANAFSDGALRHEPGLSTSVPVAGVTGFKAAFIASIAFVAVGLWSVLAWIRQKERFRRTGPR</sequence>
<accession>A0A2R6XZ31</accession>
<comment type="caution">
    <text evidence="9">The sequence shown here is derived from an EMBL/GenBank/DDBJ whole genome shotgun (WGS) entry which is preliminary data.</text>
</comment>
<feature type="transmembrane region" description="Helical" evidence="7">
    <location>
        <begin position="204"/>
        <end position="222"/>
    </location>
</feature>
<feature type="transmembrane region" description="Helical" evidence="7">
    <location>
        <begin position="497"/>
        <end position="518"/>
    </location>
</feature>
<dbReference type="InterPro" id="IPR011701">
    <property type="entry name" value="MFS"/>
</dbReference>
<evidence type="ECO:0000256" key="7">
    <source>
        <dbReference type="SAM" id="Phobius"/>
    </source>
</evidence>
<keyword evidence="4 7" id="KW-0812">Transmembrane</keyword>
<dbReference type="GO" id="GO:0005886">
    <property type="term" value="C:plasma membrane"/>
    <property type="evidence" value="ECO:0007669"/>
    <property type="project" value="UniProtKB-SubCell"/>
</dbReference>
<feature type="transmembrane region" description="Helical" evidence="7">
    <location>
        <begin position="538"/>
        <end position="558"/>
    </location>
</feature>
<dbReference type="Pfam" id="PF13561">
    <property type="entry name" value="adh_short_C2"/>
    <property type="match status" value="1"/>
</dbReference>
<dbReference type="EMBL" id="PEBX01000082">
    <property type="protein sequence ID" value="PTQ55696.1"/>
    <property type="molecule type" value="Genomic_DNA"/>
</dbReference>
<dbReference type="GO" id="GO:0022857">
    <property type="term" value="F:transmembrane transporter activity"/>
    <property type="evidence" value="ECO:0007669"/>
    <property type="project" value="InterPro"/>
</dbReference>
<dbReference type="Proteomes" id="UP000244338">
    <property type="component" value="Unassembled WGS sequence"/>
</dbReference>
<feature type="transmembrane region" description="Helical" evidence="7">
    <location>
        <begin position="390"/>
        <end position="413"/>
    </location>
</feature>
<dbReference type="PANTHER" id="PTHR42718">
    <property type="entry name" value="MAJOR FACILITATOR SUPERFAMILY MULTIDRUG TRANSPORTER MFSC"/>
    <property type="match status" value="1"/>
</dbReference>
<feature type="transmembrane region" description="Helical" evidence="7">
    <location>
        <begin position="361"/>
        <end position="384"/>
    </location>
</feature>
<name>A0A2R6XZ31_9BACL</name>
<feature type="transmembrane region" description="Helical" evidence="7">
    <location>
        <begin position="142"/>
        <end position="161"/>
    </location>
</feature>
<feature type="transmembrane region" description="Helical" evidence="7">
    <location>
        <begin position="293"/>
        <end position="315"/>
    </location>
</feature>
<dbReference type="InterPro" id="IPR036259">
    <property type="entry name" value="MFS_trans_sf"/>
</dbReference>
<evidence type="ECO:0000256" key="3">
    <source>
        <dbReference type="ARBA" id="ARBA00022475"/>
    </source>
</evidence>
<dbReference type="Gene3D" id="1.20.1250.20">
    <property type="entry name" value="MFS general substrate transporter like domains"/>
    <property type="match status" value="1"/>
</dbReference>
<comment type="subcellular location">
    <subcellularLocation>
        <location evidence="1">Cell membrane</location>
        <topology evidence="1">Multi-pass membrane protein</topology>
    </subcellularLocation>
</comment>
<evidence type="ECO:0000256" key="1">
    <source>
        <dbReference type="ARBA" id="ARBA00004651"/>
    </source>
</evidence>
<feature type="transmembrane region" description="Helical" evidence="7">
    <location>
        <begin position="449"/>
        <end position="476"/>
    </location>
</feature>
<dbReference type="SUPFAM" id="SSF103473">
    <property type="entry name" value="MFS general substrate transporter"/>
    <property type="match status" value="1"/>
</dbReference>
<reference evidence="10" key="1">
    <citation type="journal article" date="2018" name="Sci. Rep.">
        <title>Lignite coal burning seam in the remote Altai Mountains harbors a hydrogen-driven thermophilic microbial community.</title>
        <authorList>
            <person name="Kadnikov V.V."/>
            <person name="Mardanov A.V."/>
            <person name="Ivasenko D.A."/>
            <person name="Antsiferov D.V."/>
            <person name="Beletsky A.V."/>
            <person name="Karnachuk O.V."/>
            <person name="Ravin N.V."/>
        </authorList>
    </citation>
    <scope>NUCLEOTIDE SEQUENCE [LARGE SCALE GENOMIC DNA]</scope>
</reference>
<feature type="domain" description="Major facilitator superfamily (MFS) profile" evidence="8">
    <location>
        <begin position="106"/>
        <end position="562"/>
    </location>
</feature>
<feature type="transmembrane region" description="Helical" evidence="7">
    <location>
        <begin position="261"/>
        <end position="281"/>
    </location>
</feature>
<dbReference type="InterPro" id="IPR020846">
    <property type="entry name" value="MFS_dom"/>
</dbReference>
<keyword evidence="6 7" id="KW-0472">Membrane</keyword>
<evidence type="ECO:0000313" key="9">
    <source>
        <dbReference type="EMBL" id="PTQ55696.1"/>
    </source>
</evidence>
<dbReference type="PANTHER" id="PTHR42718:SF46">
    <property type="entry name" value="BLR6921 PROTEIN"/>
    <property type="match status" value="1"/>
</dbReference>
<evidence type="ECO:0000259" key="8">
    <source>
        <dbReference type="PROSITE" id="PS50850"/>
    </source>
</evidence>
<organism evidence="9 10">
    <name type="scientific">Candidatus Carbonibacillus altaicus</name>
    <dbReference type="NCBI Taxonomy" id="2163959"/>
    <lineage>
        <taxon>Bacteria</taxon>
        <taxon>Bacillati</taxon>
        <taxon>Bacillota</taxon>
        <taxon>Bacilli</taxon>
        <taxon>Bacillales</taxon>
        <taxon>Candidatus Carbonibacillus</taxon>
    </lineage>
</organism>